<evidence type="ECO:0000256" key="5">
    <source>
        <dbReference type="ARBA" id="ARBA00022927"/>
    </source>
</evidence>
<feature type="transmembrane region" description="Helical" evidence="8">
    <location>
        <begin position="234"/>
        <end position="252"/>
    </location>
</feature>
<dbReference type="InterPro" id="IPR004648">
    <property type="entry name" value="Oligpept_transpt"/>
</dbReference>
<feature type="transmembrane region" description="Helical" evidence="8">
    <location>
        <begin position="312"/>
        <end position="332"/>
    </location>
</feature>
<evidence type="ECO:0000256" key="6">
    <source>
        <dbReference type="ARBA" id="ARBA00022989"/>
    </source>
</evidence>
<evidence type="ECO:0000256" key="4">
    <source>
        <dbReference type="ARBA" id="ARBA00022856"/>
    </source>
</evidence>
<evidence type="ECO:0000313" key="11">
    <source>
        <dbReference type="Proteomes" id="UP000677228"/>
    </source>
</evidence>
<evidence type="ECO:0000313" key="10">
    <source>
        <dbReference type="EMBL" id="CAF4010116.1"/>
    </source>
</evidence>
<feature type="transmembrane region" description="Helical" evidence="8">
    <location>
        <begin position="390"/>
        <end position="413"/>
    </location>
</feature>
<sequence>MSRISDQRNDPTNKTTELSFSNDLLQDIQSNFSAFEQSPFEEVAACVSNTDDETLSCNTFRSWTIGIAFTLLMAFINAFSFFRTRPIFISQIIPQILAMPIGTCMARFLPRKSISIWKWRVSLNPGPFNVKEHTLITVMGTVAASTVYGISTIATLQVYYKNTLNNAVAFFMIITSQIMGYGLAGVMRRYLVWPAAMIWPSTLSTCAFFRSLHESREEDLANNMSKWKISRSRLFLYVFIFSFTWYWFPGVGTVQLDWNSITAYFGSPIVVIRRLFKIAHWSCPDIRIYYTASVLWGLIGTARQFVHNPVRYYELFWFFPLGAVLPIIQWLFLKKFPKLDWLRYINVPIMCIVISNLLPAPAGNFPSWLFLGLVFNLFIKRYASAWWSRYAYVTSSAMDCGLAFSVLIIFVALQNNDISFPNWWGISGFSGNGSSCPLSYANYSGVIPSYKTR</sequence>
<gene>
    <name evidence="9" type="ORF">OVA965_LOCUS23943</name>
    <name evidence="10" type="ORF">TMI583_LOCUS24663</name>
</gene>
<evidence type="ECO:0000256" key="7">
    <source>
        <dbReference type="ARBA" id="ARBA00023136"/>
    </source>
</evidence>
<evidence type="ECO:0000256" key="2">
    <source>
        <dbReference type="ARBA" id="ARBA00022448"/>
    </source>
</evidence>
<dbReference type="Proteomes" id="UP000682733">
    <property type="component" value="Unassembled WGS sequence"/>
</dbReference>
<dbReference type="InterPro" id="IPR004813">
    <property type="entry name" value="OPT"/>
</dbReference>
<evidence type="ECO:0000256" key="8">
    <source>
        <dbReference type="SAM" id="Phobius"/>
    </source>
</evidence>
<keyword evidence="6 8" id="KW-1133">Transmembrane helix</keyword>
<feature type="transmembrane region" description="Helical" evidence="8">
    <location>
        <begin position="63"/>
        <end position="82"/>
    </location>
</feature>
<evidence type="ECO:0000256" key="1">
    <source>
        <dbReference type="ARBA" id="ARBA00004141"/>
    </source>
</evidence>
<feature type="transmembrane region" description="Helical" evidence="8">
    <location>
        <begin position="88"/>
        <end position="109"/>
    </location>
</feature>
<dbReference type="AlphaFoldDB" id="A0A8S2EM92"/>
<evidence type="ECO:0000256" key="3">
    <source>
        <dbReference type="ARBA" id="ARBA00022692"/>
    </source>
</evidence>
<dbReference type="NCBIfam" id="TIGR00728">
    <property type="entry name" value="OPT_sfam"/>
    <property type="match status" value="1"/>
</dbReference>
<dbReference type="Pfam" id="PF03169">
    <property type="entry name" value="OPT"/>
    <property type="match status" value="2"/>
</dbReference>
<dbReference type="EMBL" id="CAJOBA010035750">
    <property type="protein sequence ID" value="CAF4010116.1"/>
    <property type="molecule type" value="Genomic_DNA"/>
</dbReference>
<organism evidence="9 11">
    <name type="scientific">Didymodactylos carnosus</name>
    <dbReference type="NCBI Taxonomy" id="1234261"/>
    <lineage>
        <taxon>Eukaryota</taxon>
        <taxon>Metazoa</taxon>
        <taxon>Spiralia</taxon>
        <taxon>Gnathifera</taxon>
        <taxon>Rotifera</taxon>
        <taxon>Eurotatoria</taxon>
        <taxon>Bdelloidea</taxon>
        <taxon>Philodinida</taxon>
        <taxon>Philodinidae</taxon>
        <taxon>Didymodactylos</taxon>
    </lineage>
</organism>
<evidence type="ECO:0008006" key="12">
    <source>
        <dbReference type="Google" id="ProtNLM"/>
    </source>
</evidence>
<feature type="transmembrane region" description="Helical" evidence="8">
    <location>
        <begin position="365"/>
        <end position="383"/>
    </location>
</feature>
<keyword evidence="4" id="KW-0571">Peptide transport</keyword>
<proteinExistence type="predicted"/>
<dbReference type="GO" id="GO:0035673">
    <property type="term" value="F:oligopeptide transmembrane transporter activity"/>
    <property type="evidence" value="ECO:0007669"/>
    <property type="project" value="InterPro"/>
</dbReference>
<keyword evidence="3 8" id="KW-0812">Transmembrane</keyword>
<reference evidence="9" key="1">
    <citation type="submission" date="2021-02" db="EMBL/GenBank/DDBJ databases">
        <authorList>
            <person name="Nowell W R."/>
        </authorList>
    </citation>
    <scope>NUCLEOTIDE SEQUENCE</scope>
</reference>
<feature type="transmembrane region" description="Helical" evidence="8">
    <location>
        <begin position="288"/>
        <end position="306"/>
    </location>
</feature>
<dbReference type="GO" id="GO:0015031">
    <property type="term" value="P:protein transport"/>
    <property type="evidence" value="ECO:0007669"/>
    <property type="project" value="UniProtKB-KW"/>
</dbReference>
<keyword evidence="5" id="KW-0653">Protein transport</keyword>
<keyword evidence="7 8" id="KW-0472">Membrane</keyword>
<feature type="transmembrane region" description="Helical" evidence="8">
    <location>
        <begin position="190"/>
        <end position="213"/>
    </location>
</feature>
<name>A0A8S2EM92_9BILA</name>
<accession>A0A8S2EM92</accession>
<dbReference type="EMBL" id="CAJNOK010014217">
    <property type="protein sequence ID" value="CAF1200044.1"/>
    <property type="molecule type" value="Genomic_DNA"/>
</dbReference>
<comment type="subcellular location">
    <subcellularLocation>
        <location evidence="1">Membrane</location>
        <topology evidence="1">Multi-pass membrane protein</topology>
    </subcellularLocation>
</comment>
<evidence type="ECO:0000313" key="9">
    <source>
        <dbReference type="EMBL" id="CAF1200044.1"/>
    </source>
</evidence>
<dbReference type="GO" id="GO:0016020">
    <property type="term" value="C:membrane"/>
    <property type="evidence" value="ECO:0007669"/>
    <property type="project" value="UniProtKB-SubCell"/>
</dbReference>
<feature type="transmembrane region" description="Helical" evidence="8">
    <location>
        <begin position="164"/>
        <end position="184"/>
    </location>
</feature>
<comment type="caution">
    <text evidence="9">The sequence shown here is derived from an EMBL/GenBank/DDBJ whole genome shotgun (WGS) entry which is preliminary data.</text>
</comment>
<keyword evidence="2" id="KW-0813">Transport</keyword>
<protein>
    <recommendedName>
        <fullName evidence="12">Oligopeptide transporter</fullName>
    </recommendedName>
</protein>
<dbReference type="Proteomes" id="UP000677228">
    <property type="component" value="Unassembled WGS sequence"/>
</dbReference>
<dbReference type="PANTHER" id="PTHR22601">
    <property type="entry name" value="ISP4 LIKE PROTEIN"/>
    <property type="match status" value="1"/>
</dbReference>